<dbReference type="InterPro" id="IPR047650">
    <property type="entry name" value="Transpos_IS110"/>
</dbReference>
<dbReference type="Pfam" id="PF02371">
    <property type="entry name" value="Transposase_20"/>
    <property type="match status" value="1"/>
</dbReference>
<dbReference type="NCBIfam" id="NF033542">
    <property type="entry name" value="transpos_IS110"/>
    <property type="match status" value="1"/>
</dbReference>
<evidence type="ECO:0000256" key="1">
    <source>
        <dbReference type="SAM" id="MobiDB-lite"/>
    </source>
</evidence>
<feature type="domain" description="Transposase IS110-like N-terminal" evidence="2">
    <location>
        <begin position="5"/>
        <end position="147"/>
    </location>
</feature>
<dbReference type="GO" id="GO:0006313">
    <property type="term" value="P:DNA transposition"/>
    <property type="evidence" value="ECO:0007669"/>
    <property type="project" value="InterPro"/>
</dbReference>
<dbReference type="AlphaFoldDB" id="A0A9X8MSD8"/>
<proteinExistence type="predicted"/>
<reference evidence="5" key="1">
    <citation type="submission" date="2016-11" db="EMBL/GenBank/DDBJ databases">
        <authorList>
            <person name="Jaros S."/>
            <person name="Januszkiewicz K."/>
            <person name="Wedrychowicz H."/>
        </authorList>
    </citation>
    <scope>NUCLEOTIDE SEQUENCE [LARGE SCALE GENOMIC DNA]</scope>
    <source>
        <strain evidence="5">CGMCC 4.3555</strain>
    </source>
</reference>
<evidence type="ECO:0000259" key="2">
    <source>
        <dbReference type="Pfam" id="PF01548"/>
    </source>
</evidence>
<name>A0A9X8MSD8_9ACTN</name>
<feature type="region of interest" description="Disordered" evidence="1">
    <location>
        <begin position="326"/>
        <end position="355"/>
    </location>
</feature>
<dbReference type="RefSeq" id="WP_079181888.1">
    <property type="nucleotide sequence ID" value="NZ_FRBK01000005.1"/>
</dbReference>
<protein>
    <submittedName>
        <fullName evidence="4">Transposase</fullName>
    </submittedName>
</protein>
<dbReference type="PANTHER" id="PTHR33055">
    <property type="entry name" value="TRANSPOSASE FOR INSERTION SEQUENCE ELEMENT IS1111A"/>
    <property type="match status" value="1"/>
</dbReference>
<dbReference type="Pfam" id="PF01548">
    <property type="entry name" value="DEDD_Tnp_IS110"/>
    <property type="match status" value="1"/>
</dbReference>
<comment type="caution">
    <text evidence="4">The sequence shown here is derived from an EMBL/GenBank/DDBJ whole genome shotgun (WGS) entry which is preliminary data.</text>
</comment>
<gene>
    <name evidence="4" type="ORF">SAMN05216268_105277</name>
</gene>
<dbReference type="InterPro" id="IPR002525">
    <property type="entry name" value="Transp_IS110-like_N"/>
</dbReference>
<sequence>MSVYVGVDVHRKRSQIAVIGQDGEVQVNRNVPNGVKTVLGVIGDLPIGAPVAFEAAYGWGWLVELLEDYGYDPHLVHPLQCKAIASARLKNDKVDAATIGQLLRADLLPEAWIAPLEVRQQRALLRHRFQLVRLRTLLRNRIHAVLADHGHDRAGGICTSPGRSWLADLPLPDASRHVVDDLLQVIDALQPIIDTLDRQLAAQSRGDPRSIALCALPGVGTLTALMIVAEVGDISRFPSARKLAAWAGLTPTVRNSDRTVRHGHISKQGSPWLRWIMCEAAQTAKRHPMFAPGYQEMAHRRGKKIATIAIARKLLTRAYHVLREVHEQQAPPHRTTATKAAAGTAPHPGRARISA</sequence>
<organism evidence="4 5">
    <name type="scientific">Streptomyces yunnanensis</name>
    <dbReference type="NCBI Taxonomy" id="156453"/>
    <lineage>
        <taxon>Bacteria</taxon>
        <taxon>Bacillati</taxon>
        <taxon>Actinomycetota</taxon>
        <taxon>Actinomycetes</taxon>
        <taxon>Kitasatosporales</taxon>
        <taxon>Streptomycetaceae</taxon>
        <taxon>Streptomyces</taxon>
    </lineage>
</organism>
<dbReference type="EMBL" id="FRBK01000005">
    <property type="protein sequence ID" value="SHL62062.1"/>
    <property type="molecule type" value="Genomic_DNA"/>
</dbReference>
<evidence type="ECO:0000313" key="5">
    <source>
        <dbReference type="Proteomes" id="UP000184388"/>
    </source>
</evidence>
<dbReference type="Proteomes" id="UP000184388">
    <property type="component" value="Unassembled WGS sequence"/>
</dbReference>
<dbReference type="GO" id="GO:0003677">
    <property type="term" value="F:DNA binding"/>
    <property type="evidence" value="ECO:0007669"/>
    <property type="project" value="InterPro"/>
</dbReference>
<evidence type="ECO:0000313" key="4">
    <source>
        <dbReference type="EMBL" id="SHL62062.1"/>
    </source>
</evidence>
<evidence type="ECO:0000259" key="3">
    <source>
        <dbReference type="Pfam" id="PF02371"/>
    </source>
</evidence>
<dbReference type="InterPro" id="IPR003346">
    <property type="entry name" value="Transposase_20"/>
</dbReference>
<dbReference type="PANTHER" id="PTHR33055:SF13">
    <property type="entry name" value="TRANSPOSASE"/>
    <property type="match status" value="1"/>
</dbReference>
<dbReference type="GO" id="GO:0004803">
    <property type="term" value="F:transposase activity"/>
    <property type="evidence" value="ECO:0007669"/>
    <property type="project" value="InterPro"/>
</dbReference>
<feature type="compositionally biased region" description="Low complexity" evidence="1">
    <location>
        <begin position="335"/>
        <end position="345"/>
    </location>
</feature>
<accession>A0A9X8MSD8</accession>
<feature type="domain" description="Transposase IS116/IS110/IS902 C-terminal" evidence="3">
    <location>
        <begin position="213"/>
        <end position="287"/>
    </location>
</feature>